<sequence length="180" mass="20978">MDDETGEFNSAFFKRTDPETGENELMTYFLNKETGEEEYYSIHFIWESLQAQNPFQISRYSLGIPTIVKQDTAKTHSDEIFRDFIAALVFLLPTVIFTPILGLIVVTSAVILHAWCHRQNAKLLRQGDNSIYYQSPFHTIFKEFCSKCIAEEECKKICKIQNKRYNKRMAMKESLKRVVA</sequence>
<evidence type="ECO:0000256" key="1">
    <source>
        <dbReference type="SAM" id="Phobius"/>
    </source>
</evidence>
<keyword evidence="1" id="KW-0812">Transmembrane</keyword>
<name>A0A6J2XSX4_SITOR</name>
<evidence type="ECO:0000313" key="2">
    <source>
        <dbReference type="Proteomes" id="UP000504635"/>
    </source>
</evidence>
<dbReference type="KEGG" id="soy:115880929"/>
<reference evidence="3" key="1">
    <citation type="submission" date="2025-08" db="UniProtKB">
        <authorList>
            <consortium name="RefSeq"/>
        </authorList>
    </citation>
    <scope>IDENTIFICATION</scope>
    <source>
        <tissue evidence="3">Gonads</tissue>
    </source>
</reference>
<keyword evidence="1" id="KW-0472">Membrane</keyword>
<dbReference type="OrthoDB" id="7042322at2759"/>
<gene>
    <name evidence="3" type="primary">LOC115880929</name>
</gene>
<organism evidence="2 3">
    <name type="scientific">Sitophilus oryzae</name>
    <name type="common">Rice weevil</name>
    <name type="synonym">Curculio oryzae</name>
    <dbReference type="NCBI Taxonomy" id="7048"/>
    <lineage>
        <taxon>Eukaryota</taxon>
        <taxon>Metazoa</taxon>
        <taxon>Ecdysozoa</taxon>
        <taxon>Arthropoda</taxon>
        <taxon>Hexapoda</taxon>
        <taxon>Insecta</taxon>
        <taxon>Pterygota</taxon>
        <taxon>Neoptera</taxon>
        <taxon>Endopterygota</taxon>
        <taxon>Coleoptera</taxon>
        <taxon>Polyphaga</taxon>
        <taxon>Cucujiformia</taxon>
        <taxon>Curculionidae</taxon>
        <taxon>Dryophthorinae</taxon>
        <taxon>Sitophilus</taxon>
    </lineage>
</organism>
<dbReference type="RefSeq" id="XP_030754121.1">
    <property type="nucleotide sequence ID" value="XM_030898261.1"/>
</dbReference>
<feature type="transmembrane region" description="Helical" evidence="1">
    <location>
        <begin position="84"/>
        <end position="115"/>
    </location>
</feature>
<dbReference type="GeneID" id="115880929"/>
<dbReference type="InParanoid" id="A0A6J2XSX4"/>
<keyword evidence="1" id="KW-1133">Transmembrane helix</keyword>
<dbReference type="Proteomes" id="UP000504635">
    <property type="component" value="Unplaced"/>
</dbReference>
<dbReference type="AlphaFoldDB" id="A0A6J2XSX4"/>
<accession>A0A6J2XSX4</accession>
<evidence type="ECO:0000313" key="3">
    <source>
        <dbReference type="RefSeq" id="XP_030754121.1"/>
    </source>
</evidence>
<protein>
    <submittedName>
        <fullName evidence="3">Uncharacterized protein LOC115880929</fullName>
    </submittedName>
</protein>
<keyword evidence="2" id="KW-1185">Reference proteome</keyword>
<proteinExistence type="predicted"/>